<dbReference type="AlphaFoldDB" id="A0A126V5S7"/>
<name>A0A126V5S7_9RHOB</name>
<dbReference type="Proteomes" id="UP000070371">
    <property type="component" value="Chromosome"/>
</dbReference>
<dbReference type="InterPro" id="IPR036844">
    <property type="entry name" value="Hint_dom_sf"/>
</dbReference>
<keyword evidence="3" id="KW-1185">Reference proteome</keyword>
<protein>
    <recommendedName>
        <fullName evidence="1">Hedgehog/Intein (Hint) domain-containing protein</fullName>
    </recommendedName>
</protein>
<evidence type="ECO:0000313" key="2">
    <source>
        <dbReference type="EMBL" id="AML53633.1"/>
    </source>
</evidence>
<proteinExistence type="predicted"/>
<gene>
    <name evidence="2" type="ORF">RC74_11130</name>
</gene>
<evidence type="ECO:0000313" key="3">
    <source>
        <dbReference type="Proteomes" id="UP000070371"/>
    </source>
</evidence>
<dbReference type="SUPFAM" id="SSF51294">
    <property type="entry name" value="Hedgehog/intein (Hint) domain"/>
    <property type="match status" value="1"/>
</dbReference>
<dbReference type="KEGG" id="hat:RC74_11130"/>
<reference evidence="2 3" key="1">
    <citation type="submission" date="2016-02" db="EMBL/GenBank/DDBJ databases">
        <title>Complete genome sequence of Halocynthiibacter arcticus PAMC 20958t from arctic marine sediment.</title>
        <authorList>
            <person name="Lee Y.M."/>
            <person name="Baek K."/>
            <person name="Lee H.K."/>
            <person name="Shin S.C."/>
        </authorList>
    </citation>
    <scope>NUCLEOTIDE SEQUENCE [LARGE SCALE GENOMIC DNA]</scope>
    <source>
        <strain evidence="2">PAMC 20958</strain>
    </source>
</reference>
<organism evidence="2 3">
    <name type="scientific">Falsihalocynthiibacter arcticus</name>
    <dbReference type="NCBI Taxonomy" id="1579316"/>
    <lineage>
        <taxon>Bacteria</taxon>
        <taxon>Pseudomonadati</taxon>
        <taxon>Pseudomonadota</taxon>
        <taxon>Alphaproteobacteria</taxon>
        <taxon>Rhodobacterales</taxon>
        <taxon>Roseobacteraceae</taxon>
        <taxon>Falsihalocynthiibacter</taxon>
    </lineage>
</organism>
<dbReference type="EMBL" id="CP014327">
    <property type="protein sequence ID" value="AML53633.1"/>
    <property type="molecule type" value="Genomic_DNA"/>
</dbReference>
<feature type="domain" description="Hedgehog/Intein (Hint)" evidence="1">
    <location>
        <begin position="16"/>
        <end position="163"/>
    </location>
</feature>
<dbReference type="Gene3D" id="2.170.16.10">
    <property type="entry name" value="Hedgehog/Intein (Hint) domain"/>
    <property type="match status" value="1"/>
</dbReference>
<sequence length="221" mass="24389">MVTGPTNASGEFTDVPCFSSGTLIETLQGPKPVEGLKLGDMVLTYEGDYEPIRWIGARSLSAAQLQAHPKLKPILIRSGALGVGYPIQDLSVSPQHRVLVSSRIAMRMFGSKDVLIPAHKLLPLAGIDVLNNTTEGVEYWHFLFDDHQVVWSNGAPTESLFTGPEALNALSPEGREEVHTLFPETRKPNFKPNSARHIPEKGMRMKKLVQRHQANNVPLYC</sequence>
<dbReference type="InterPro" id="IPR028992">
    <property type="entry name" value="Hedgehog/Intein_dom"/>
</dbReference>
<accession>A0A126V5S7</accession>
<evidence type="ECO:0000259" key="1">
    <source>
        <dbReference type="Pfam" id="PF13403"/>
    </source>
</evidence>
<dbReference type="Pfam" id="PF13403">
    <property type="entry name" value="Hint_2"/>
    <property type="match status" value="1"/>
</dbReference>
<dbReference type="STRING" id="1579316.RC74_11130"/>